<keyword evidence="6" id="KW-1185">Reference proteome</keyword>
<dbReference type="KEGG" id="psil:PMA3_15190"/>
<proteinExistence type="predicted"/>
<evidence type="ECO:0000256" key="2">
    <source>
        <dbReference type="ARBA" id="ARBA00022741"/>
    </source>
</evidence>
<dbReference type="STRING" id="1853130.PMA3_15190"/>
<dbReference type="FunFam" id="3.40.50.300:FF:001320">
    <property type="entry name" value="Heme ABC transporter ATP-binding protein"/>
    <property type="match status" value="1"/>
</dbReference>
<dbReference type="InterPro" id="IPR050611">
    <property type="entry name" value="ABCF"/>
</dbReference>
<dbReference type="SUPFAM" id="SSF52540">
    <property type="entry name" value="P-loop containing nucleoside triphosphate hydrolases"/>
    <property type="match status" value="2"/>
</dbReference>
<dbReference type="PROSITE" id="PS00211">
    <property type="entry name" value="ABC_TRANSPORTER_1"/>
    <property type="match status" value="1"/>
</dbReference>
<evidence type="ECO:0000256" key="1">
    <source>
        <dbReference type="ARBA" id="ARBA00022737"/>
    </source>
</evidence>
<dbReference type="PROSITE" id="PS50893">
    <property type="entry name" value="ABC_TRANSPORTER_2"/>
    <property type="match status" value="1"/>
</dbReference>
<organism evidence="5 6">
    <name type="scientific">Pseudomonas silesiensis</name>
    <dbReference type="NCBI Taxonomy" id="1853130"/>
    <lineage>
        <taxon>Bacteria</taxon>
        <taxon>Pseudomonadati</taxon>
        <taxon>Pseudomonadota</taxon>
        <taxon>Gammaproteobacteria</taxon>
        <taxon>Pseudomonadales</taxon>
        <taxon>Pseudomonadaceae</taxon>
        <taxon>Pseudomonas</taxon>
    </lineage>
</organism>
<protein>
    <submittedName>
        <fullName evidence="5">Protein LkcJ</fullName>
    </submittedName>
</protein>
<dbReference type="GO" id="GO:0005524">
    <property type="term" value="F:ATP binding"/>
    <property type="evidence" value="ECO:0007669"/>
    <property type="project" value="UniProtKB-KW"/>
</dbReference>
<dbReference type="EMBL" id="CP014870">
    <property type="protein sequence ID" value="ANJ56415.1"/>
    <property type="molecule type" value="Genomic_DNA"/>
</dbReference>
<dbReference type="InterPro" id="IPR017871">
    <property type="entry name" value="ABC_transporter-like_CS"/>
</dbReference>
<name>A0A191YU66_9PSED</name>
<reference evidence="5 6" key="1">
    <citation type="journal article" date="2018" name="Syst. Appl. Microbiol.">
        <title>Pseudomonas silesiensis sp. nov. strain A3T isolated from a biological pesticide sewage treatment plant and analysis of the complete genome sequence.</title>
        <authorList>
            <person name="Kaminski M.A."/>
            <person name="Furmanczyk E.M."/>
            <person name="Sobczak A."/>
            <person name="Dziembowski A."/>
            <person name="Lipinski L."/>
        </authorList>
    </citation>
    <scope>NUCLEOTIDE SEQUENCE [LARGE SCALE GENOMIC DNA]</scope>
    <source>
        <strain evidence="5 6">A3</strain>
    </source>
</reference>
<dbReference type="AlphaFoldDB" id="A0A191YU66"/>
<evidence type="ECO:0000259" key="4">
    <source>
        <dbReference type="PROSITE" id="PS50893"/>
    </source>
</evidence>
<feature type="domain" description="ABC transporter" evidence="4">
    <location>
        <begin position="6"/>
        <end position="239"/>
    </location>
</feature>
<dbReference type="OrthoDB" id="9808609at2"/>
<dbReference type="PANTHER" id="PTHR19211">
    <property type="entry name" value="ATP-BINDING TRANSPORT PROTEIN-RELATED"/>
    <property type="match status" value="1"/>
</dbReference>
<dbReference type="InterPro" id="IPR027417">
    <property type="entry name" value="P-loop_NTPase"/>
</dbReference>
<sequence length="527" mass="58287">MTQQLLQLDQVSFNLPDGRVLFDHLNHTFSTGATGIVGANGCGKSLLGRLLTGEQPPTSGIVRREGQIYAVAQLLEPERYPSVAALAGVEPVLAALDRIAQGSIDDDDHSLAVDQWDCAARLHAELEKIGLGHLNADSRTDTLSGGERQRVALLGAWLSRADWLILDEPSNHLDIEQQHKLAQQIERWPNGLVVISHDRGLLEHVNEIVELSPLGLAAYGGNYSQYAAARELEQQAFQSALQGERAQARREQRVMVVQMERQQRRNARGDRQARDGNQTKLITNAQKERSENSQGKLRLNQQLAREQQQQRITEAWARCAPDIQRMMLSPESAVPNGKLIVQLNDVVLPFGHASPINLTLTGPMRMAIRGANGSGKSTLLQVIAGQLPVPEGELIRSCQVGWLDQHAGLQYPERTAVQWLYESNPQLPEAEARTRLAQMGIDADRAMLKTCQLSGGERLKVAMAAQLYAQRPPQLLLLDEPDNHLDLPSRIALEQMLNQYQGALIVVSHDSAFLQAIHLDAEFHLSN</sequence>
<keyword evidence="1" id="KW-0677">Repeat</keyword>
<dbReference type="PANTHER" id="PTHR19211:SF6">
    <property type="entry name" value="BLL7188 PROTEIN"/>
    <property type="match status" value="1"/>
</dbReference>
<gene>
    <name evidence="5" type="ORF">PMA3_15190</name>
</gene>
<dbReference type="SMART" id="SM00382">
    <property type="entry name" value="AAA"/>
    <property type="match status" value="2"/>
</dbReference>
<keyword evidence="2" id="KW-0547">Nucleotide-binding</keyword>
<dbReference type="GO" id="GO:0016887">
    <property type="term" value="F:ATP hydrolysis activity"/>
    <property type="evidence" value="ECO:0007669"/>
    <property type="project" value="InterPro"/>
</dbReference>
<dbReference type="Proteomes" id="UP000078354">
    <property type="component" value="Chromosome"/>
</dbReference>
<evidence type="ECO:0000313" key="6">
    <source>
        <dbReference type="Proteomes" id="UP000078354"/>
    </source>
</evidence>
<dbReference type="CDD" id="cd03221">
    <property type="entry name" value="ABCF_EF-3"/>
    <property type="match status" value="1"/>
</dbReference>
<dbReference type="RefSeq" id="WP_064677930.1">
    <property type="nucleotide sequence ID" value="NZ_CP014870.1"/>
</dbReference>
<dbReference type="Gene3D" id="3.40.50.300">
    <property type="entry name" value="P-loop containing nucleotide triphosphate hydrolases"/>
    <property type="match status" value="2"/>
</dbReference>
<accession>A0A191YU66</accession>
<dbReference type="Pfam" id="PF00005">
    <property type="entry name" value="ABC_tran"/>
    <property type="match status" value="2"/>
</dbReference>
<keyword evidence="3" id="KW-0067">ATP-binding</keyword>
<dbReference type="InterPro" id="IPR003593">
    <property type="entry name" value="AAA+_ATPase"/>
</dbReference>
<evidence type="ECO:0000256" key="3">
    <source>
        <dbReference type="ARBA" id="ARBA00022840"/>
    </source>
</evidence>
<dbReference type="InterPro" id="IPR003439">
    <property type="entry name" value="ABC_transporter-like_ATP-bd"/>
</dbReference>
<evidence type="ECO:0000313" key="5">
    <source>
        <dbReference type="EMBL" id="ANJ56415.1"/>
    </source>
</evidence>